<evidence type="ECO:0000256" key="9">
    <source>
        <dbReference type="ARBA" id="ARBA00022691"/>
    </source>
</evidence>
<evidence type="ECO:0000256" key="1">
    <source>
        <dbReference type="ARBA" id="ARBA00002724"/>
    </source>
</evidence>
<dbReference type="InterPro" id="IPR029063">
    <property type="entry name" value="SAM-dependent_MTases_sf"/>
</dbReference>
<evidence type="ECO:0000256" key="8">
    <source>
        <dbReference type="ARBA" id="ARBA00022679"/>
    </source>
</evidence>
<evidence type="ECO:0000259" key="15">
    <source>
        <dbReference type="PROSITE" id="PS51686"/>
    </source>
</evidence>
<dbReference type="EC" id="2.1.1.176" evidence="4"/>
<proteinExistence type="inferred from homology"/>
<dbReference type="SUPFAM" id="SSF48013">
    <property type="entry name" value="NusB-like"/>
    <property type="match status" value="1"/>
</dbReference>
<dbReference type="Gene3D" id="3.40.50.150">
    <property type="entry name" value="Vaccinia Virus protein VP39"/>
    <property type="match status" value="1"/>
</dbReference>
<evidence type="ECO:0000256" key="5">
    <source>
        <dbReference type="ARBA" id="ARBA00022490"/>
    </source>
</evidence>
<feature type="binding site" evidence="14">
    <location>
        <position position="329"/>
    </location>
    <ligand>
        <name>S-adenosyl-L-methionine</name>
        <dbReference type="ChEBI" id="CHEBI:59789"/>
    </ligand>
</feature>
<dbReference type="NCBIfam" id="NF011494">
    <property type="entry name" value="PRK14902.1"/>
    <property type="match status" value="1"/>
</dbReference>
<dbReference type="InterPro" id="IPR023267">
    <property type="entry name" value="RCMT"/>
</dbReference>
<evidence type="ECO:0000256" key="14">
    <source>
        <dbReference type="PROSITE-ProRule" id="PRU01023"/>
    </source>
</evidence>
<dbReference type="InterPro" id="IPR054728">
    <property type="entry name" value="RsmB-like_ferredoxin"/>
</dbReference>
<evidence type="ECO:0000313" key="17">
    <source>
        <dbReference type="Proteomes" id="UP001312865"/>
    </source>
</evidence>
<evidence type="ECO:0000256" key="11">
    <source>
        <dbReference type="ARBA" id="ARBA00030399"/>
    </source>
</evidence>
<reference evidence="16 17" key="1">
    <citation type="journal article" date="2018" name="J. Microbiol.">
        <title>Bacillus spongiae sp. nov., isolated from sponge of Jeju Island.</title>
        <authorList>
            <person name="Lee G.E."/>
            <person name="Im W.T."/>
            <person name="Park J.S."/>
        </authorList>
    </citation>
    <scope>NUCLEOTIDE SEQUENCE [LARGE SCALE GENOMIC DNA]</scope>
    <source>
        <strain evidence="16 17">135PIL107-10</strain>
    </source>
</reference>
<evidence type="ECO:0000256" key="2">
    <source>
        <dbReference type="ARBA" id="ARBA00004496"/>
    </source>
</evidence>
<evidence type="ECO:0000256" key="7">
    <source>
        <dbReference type="ARBA" id="ARBA00022603"/>
    </source>
</evidence>
<keyword evidence="7 14" id="KW-0489">Methyltransferase</keyword>
<dbReference type="EMBL" id="JBBAXC010000002">
    <property type="protein sequence ID" value="MEI5906124.1"/>
    <property type="molecule type" value="Genomic_DNA"/>
</dbReference>
<keyword evidence="8 14" id="KW-0808">Transferase</keyword>
<evidence type="ECO:0000256" key="3">
    <source>
        <dbReference type="ARBA" id="ARBA00007494"/>
    </source>
</evidence>
<comment type="subcellular location">
    <subcellularLocation>
        <location evidence="2">Cytoplasm</location>
    </subcellularLocation>
</comment>
<feature type="domain" description="SAM-dependent MTase RsmB/NOP-type" evidence="15">
    <location>
        <begin position="170"/>
        <end position="444"/>
    </location>
</feature>
<feature type="binding site" evidence="14">
    <location>
        <position position="283"/>
    </location>
    <ligand>
        <name>S-adenosyl-L-methionine</name>
        <dbReference type="ChEBI" id="CHEBI:59789"/>
    </ligand>
</feature>
<comment type="similarity">
    <text evidence="3 14">Belongs to the class I-like SAM-binding methyltransferase superfamily. RsmB/NOP family.</text>
</comment>
<dbReference type="GO" id="GO:0008168">
    <property type="term" value="F:methyltransferase activity"/>
    <property type="evidence" value="ECO:0007669"/>
    <property type="project" value="UniProtKB-KW"/>
</dbReference>
<dbReference type="InterPro" id="IPR001678">
    <property type="entry name" value="MeTrfase_RsmB-F_NOP2_dom"/>
</dbReference>
<dbReference type="Gene3D" id="3.30.70.1170">
    <property type="entry name" value="Sun protein, domain 3"/>
    <property type="match status" value="1"/>
</dbReference>
<evidence type="ECO:0000256" key="10">
    <source>
        <dbReference type="ARBA" id="ARBA00022884"/>
    </source>
</evidence>
<evidence type="ECO:0000256" key="12">
    <source>
        <dbReference type="ARBA" id="ARBA00031088"/>
    </source>
</evidence>
<dbReference type="InterPro" id="IPR018314">
    <property type="entry name" value="RsmB/NOL1/NOP2-like_CS"/>
</dbReference>
<protein>
    <recommendedName>
        <fullName evidence="4">16S rRNA (cytosine(967)-C(5))-methyltransferase</fullName>
        <ecNumber evidence="4">2.1.1.176</ecNumber>
    </recommendedName>
    <alternativeName>
        <fullName evidence="11">16S rRNA m5C967 methyltransferase</fullName>
    </alternativeName>
    <alternativeName>
        <fullName evidence="12">rRNA (cytosine-C(5)-)-methyltransferase RsmB</fullName>
    </alternativeName>
</protein>
<dbReference type="GO" id="GO:0032259">
    <property type="term" value="P:methylation"/>
    <property type="evidence" value="ECO:0007669"/>
    <property type="project" value="UniProtKB-KW"/>
</dbReference>
<dbReference type="InterPro" id="IPR049560">
    <property type="entry name" value="MeTrfase_RsmB-F_NOP2_cat"/>
</dbReference>
<dbReference type="Pfam" id="PF01189">
    <property type="entry name" value="Methyltr_RsmB-F"/>
    <property type="match status" value="1"/>
</dbReference>
<dbReference type="InterPro" id="IPR006027">
    <property type="entry name" value="NusB_RsmB_TIM44"/>
</dbReference>
<name>A0ABU8HAE3_9BACI</name>
<dbReference type="PROSITE" id="PS01153">
    <property type="entry name" value="NOL1_NOP2_SUN"/>
    <property type="match status" value="1"/>
</dbReference>
<accession>A0ABU8HAE3</accession>
<comment type="catalytic activity">
    <reaction evidence="13">
        <text>cytidine(967) in 16S rRNA + S-adenosyl-L-methionine = 5-methylcytidine(967) in 16S rRNA + S-adenosyl-L-homocysteine + H(+)</text>
        <dbReference type="Rhea" id="RHEA:42748"/>
        <dbReference type="Rhea" id="RHEA-COMP:10219"/>
        <dbReference type="Rhea" id="RHEA-COMP:10220"/>
        <dbReference type="ChEBI" id="CHEBI:15378"/>
        <dbReference type="ChEBI" id="CHEBI:57856"/>
        <dbReference type="ChEBI" id="CHEBI:59789"/>
        <dbReference type="ChEBI" id="CHEBI:74483"/>
        <dbReference type="ChEBI" id="CHEBI:82748"/>
        <dbReference type="EC" id="2.1.1.176"/>
    </reaction>
</comment>
<dbReference type="PRINTS" id="PR02008">
    <property type="entry name" value="RCMTFAMILY"/>
</dbReference>
<dbReference type="Gene3D" id="1.10.940.10">
    <property type="entry name" value="NusB-like"/>
    <property type="match status" value="1"/>
</dbReference>
<keyword evidence="6" id="KW-0698">rRNA processing</keyword>
<gene>
    <name evidence="16" type="primary">rsmB</name>
    <name evidence="16" type="ORF">WAK64_03435</name>
</gene>
<evidence type="ECO:0000313" key="16">
    <source>
        <dbReference type="EMBL" id="MEI5906124.1"/>
    </source>
</evidence>
<dbReference type="CDD" id="cd02440">
    <property type="entry name" value="AdoMet_MTases"/>
    <property type="match status" value="1"/>
</dbReference>
<feature type="active site" description="Nucleophile" evidence="14">
    <location>
        <position position="382"/>
    </location>
</feature>
<keyword evidence="17" id="KW-1185">Reference proteome</keyword>
<comment type="caution">
    <text evidence="16">The sequence shown here is derived from an EMBL/GenBank/DDBJ whole genome shotgun (WGS) entry which is preliminary data.</text>
</comment>
<dbReference type="PANTHER" id="PTHR22807:SF53">
    <property type="entry name" value="RIBOSOMAL RNA SMALL SUBUNIT METHYLTRANSFERASE B-RELATED"/>
    <property type="match status" value="1"/>
</dbReference>
<dbReference type="Pfam" id="PF22458">
    <property type="entry name" value="RsmF-B_ferredox"/>
    <property type="match status" value="1"/>
</dbReference>
<evidence type="ECO:0000256" key="6">
    <source>
        <dbReference type="ARBA" id="ARBA00022552"/>
    </source>
</evidence>
<comment type="function">
    <text evidence="1">Specifically methylates the cytosine at position 967 (m5C967) of 16S rRNA.</text>
</comment>
<dbReference type="PROSITE" id="PS51686">
    <property type="entry name" value="SAM_MT_RSMB_NOP"/>
    <property type="match status" value="1"/>
</dbReference>
<dbReference type="InterPro" id="IPR035926">
    <property type="entry name" value="NusB-like_sf"/>
</dbReference>
<dbReference type="NCBIfam" id="TIGR00563">
    <property type="entry name" value="rsmB"/>
    <property type="match status" value="1"/>
</dbReference>
<sequence length="446" mass="50633">MNRTKKSVREAALEVLEAVEKNQSYSNLLLNHVIERYRLKGPDIGLVTELTYGTIQRKLTLDYYLAPFLKKKIDGWVRQLLRMSLYQMVFLDKVPDRAVIYEAVEIAKRRGHKGIVGMVNGVLRSVQRQGVASLELLKDREERLSVETSHPLWLVKRWVSQFGYEKTKEMCETNILAPFQTGRANETKVTVEELIPMLKEENVEVEKSLFVPEAFHSIRGNLVKTDAFKQGLFTVQDESSMMVAYALQLKPELTVLDSCAAPGGKTTHIAEKMNNTGKVLALDLHDHKVKLIKENAERLGLSTITTKTMDSRKIGEAVEKESFDRILVDAPCSGLGVLRRKPDIKYSKKEQDLNSLQKIQLDILDAVAPLLKKDGILVYSTCTVDKGENMGTVERFLENHPEYEPCPLVTLPKMVEPFIQDNTLQIFPQDFGGDGFFISSFRKKEN</sequence>
<organism evidence="16 17">
    <name type="scientific">Bacillus spongiae</name>
    <dbReference type="NCBI Taxonomy" id="2683610"/>
    <lineage>
        <taxon>Bacteria</taxon>
        <taxon>Bacillati</taxon>
        <taxon>Bacillota</taxon>
        <taxon>Bacilli</taxon>
        <taxon>Bacillales</taxon>
        <taxon>Bacillaceae</taxon>
        <taxon>Bacillus</taxon>
    </lineage>
</organism>
<dbReference type="PANTHER" id="PTHR22807">
    <property type="entry name" value="NOP2 YEAST -RELATED NOL1/NOP2/FMU SUN DOMAIN-CONTAINING"/>
    <property type="match status" value="1"/>
</dbReference>
<evidence type="ECO:0000256" key="13">
    <source>
        <dbReference type="ARBA" id="ARBA00047283"/>
    </source>
</evidence>
<dbReference type="SUPFAM" id="SSF53335">
    <property type="entry name" value="S-adenosyl-L-methionine-dependent methyltransferases"/>
    <property type="match status" value="1"/>
</dbReference>
<dbReference type="Proteomes" id="UP001312865">
    <property type="component" value="Unassembled WGS sequence"/>
</dbReference>
<evidence type="ECO:0000256" key="4">
    <source>
        <dbReference type="ARBA" id="ARBA00012140"/>
    </source>
</evidence>
<dbReference type="Pfam" id="PF01029">
    <property type="entry name" value="NusB"/>
    <property type="match status" value="1"/>
</dbReference>
<feature type="binding site" evidence="14">
    <location>
        <position position="310"/>
    </location>
    <ligand>
        <name>S-adenosyl-L-methionine</name>
        <dbReference type="ChEBI" id="CHEBI:59789"/>
    </ligand>
</feature>
<dbReference type="RefSeq" id="WP_336585545.1">
    <property type="nucleotide sequence ID" value="NZ_JBBAXC010000002.1"/>
</dbReference>
<dbReference type="InterPro" id="IPR004573">
    <property type="entry name" value="rRNA_ssu_MeTfrase_B"/>
</dbReference>
<keyword evidence="10 14" id="KW-0694">RNA-binding</keyword>
<keyword evidence="9 14" id="KW-0949">S-adenosyl-L-methionine</keyword>
<feature type="binding site" evidence="14">
    <location>
        <begin position="259"/>
        <end position="265"/>
    </location>
    <ligand>
        <name>S-adenosyl-L-methionine</name>
        <dbReference type="ChEBI" id="CHEBI:59789"/>
    </ligand>
</feature>
<keyword evidence="5" id="KW-0963">Cytoplasm</keyword>